<evidence type="ECO:0000313" key="7">
    <source>
        <dbReference type="Proteomes" id="UP000199008"/>
    </source>
</evidence>
<dbReference type="InterPro" id="IPR002491">
    <property type="entry name" value="ABC_transptr_periplasmic_BD"/>
</dbReference>
<evidence type="ECO:0000256" key="1">
    <source>
        <dbReference type="ARBA" id="ARBA00008814"/>
    </source>
</evidence>
<dbReference type="EMBL" id="FNFY01000005">
    <property type="protein sequence ID" value="SDK59536.1"/>
    <property type="molecule type" value="Genomic_DNA"/>
</dbReference>
<dbReference type="PANTHER" id="PTHR30535:SF34">
    <property type="entry name" value="MOLYBDATE-BINDING PROTEIN MOLA"/>
    <property type="match status" value="1"/>
</dbReference>
<feature type="chain" id="PRO_5038578158" evidence="4">
    <location>
        <begin position="24"/>
        <end position="322"/>
    </location>
</feature>
<evidence type="ECO:0000313" key="6">
    <source>
        <dbReference type="EMBL" id="SDK59536.1"/>
    </source>
</evidence>
<feature type="compositionally biased region" description="Low complexity" evidence="3">
    <location>
        <begin position="26"/>
        <end position="51"/>
    </location>
</feature>
<name>A0A1G9D6G7_9BACL</name>
<dbReference type="AlphaFoldDB" id="A0A1G9D6G7"/>
<evidence type="ECO:0000256" key="2">
    <source>
        <dbReference type="ARBA" id="ARBA00022729"/>
    </source>
</evidence>
<dbReference type="Gene3D" id="3.40.50.1980">
    <property type="entry name" value="Nitrogenase molybdenum iron protein domain"/>
    <property type="match status" value="2"/>
</dbReference>
<protein>
    <submittedName>
        <fullName evidence="6">Iron complex transport system substrate-binding protein</fullName>
    </submittedName>
</protein>
<reference evidence="7" key="1">
    <citation type="submission" date="2016-10" db="EMBL/GenBank/DDBJ databases">
        <authorList>
            <person name="Varghese N."/>
            <person name="Submissions S."/>
        </authorList>
    </citation>
    <scope>NUCLEOTIDE SEQUENCE [LARGE SCALE GENOMIC DNA]</scope>
    <source>
        <strain evidence="7">CGMCC 1.8895</strain>
    </source>
</reference>
<gene>
    <name evidence="6" type="ORF">SAMN05216216_10573</name>
</gene>
<dbReference type="RefSeq" id="WP_092985175.1">
    <property type="nucleotide sequence ID" value="NZ_FNFY01000005.1"/>
</dbReference>
<organism evidence="6 7">
    <name type="scientific">Lacicoccus qingdaonensis</name>
    <dbReference type="NCBI Taxonomy" id="576118"/>
    <lineage>
        <taxon>Bacteria</taxon>
        <taxon>Bacillati</taxon>
        <taxon>Bacillota</taxon>
        <taxon>Bacilli</taxon>
        <taxon>Bacillales</taxon>
        <taxon>Salinicoccaceae</taxon>
        <taxon>Lacicoccus</taxon>
    </lineage>
</organism>
<comment type="similarity">
    <text evidence="1">Belongs to the bacterial solute-binding protein 8 family.</text>
</comment>
<feature type="signal peptide" evidence="4">
    <location>
        <begin position="1"/>
        <end position="23"/>
    </location>
</feature>
<dbReference type="SUPFAM" id="SSF53807">
    <property type="entry name" value="Helical backbone' metal receptor"/>
    <property type="match status" value="1"/>
</dbReference>
<dbReference type="OrthoDB" id="9816357at2"/>
<dbReference type="GO" id="GO:0071281">
    <property type="term" value="P:cellular response to iron ion"/>
    <property type="evidence" value="ECO:0007669"/>
    <property type="project" value="TreeGrafter"/>
</dbReference>
<keyword evidence="7" id="KW-1185">Reference proteome</keyword>
<feature type="region of interest" description="Disordered" evidence="3">
    <location>
        <begin position="26"/>
        <end position="67"/>
    </location>
</feature>
<dbReference type="InterPro" id="IPR054828">
    <property type="entry name" value="Vit_B12_bind_prot"/>
</dbReference>
<dbReference type="STRING" id="576118.SAMN05216216_10573"/>
<dbReference type="Proteomes" id="UP000199008">
    <property type="component" value="Unassembled WGS sequence"/>
</dbReference>
<dbReference type="PANTHER" id="PTHR30535">
    <property type="entry name" value="VITAMIN B12-BINDING PROTEIN"/>
    <property type="match status" value="1"/>
</dbReference>
<evidence type="ECO:0000256" key="4">
    <source>
        <dbReference type="SAM" id="SignalP"/>
    </source>
</evidence>
<dbReference type="InterPro" id="IPR050902">
    <property type="entry name" value="ABC_Transporter_SBP"/>
</dbReference>
<dbReference type="Pfam" id="PF01497">
    <property type="entry name" value="Peripla_BP_2"/>
    <property type="match status" value="1"/>
</dbReference>
<dbReference type="NCBIfam" id="NF038402">
    <property type="entry name" value="TroA_like"/>
    <property type="match status" value="1"/>
</dbReference>
<evidence type="ECO:0000259" key="5">
    <source>
        <dbReference type="PROSITE" id="PS50983"/>
    </source>
</evidence>
<evidence type="ECO:0000256" key="3">
    <source>
        <dbReference type="SAM" id="MobiDB-lite"/>
    </source>
</evidence>
<accession>A0A1G9D6G7</accession>
<dbReference type="PROSITE" id="PS50983">
    <property type="entry name" value="FE_B12_PBP"/>
    <property type="match status" value="1"/>
</dbReference>
<feature type="domain" description="Fe/B12 periplasmic-binding" evidence="5">
    <location>
        <begin position="67"/>
        <end position="322"/>
    </location>
</feature>
<proteinExistence type="inferred from homology"/>
<sequence>MKKVLKPLVMIFLIMNLSGCGMMMMQQQQQEQNDFSEQQEPTSSDSDLSSDAGSEQNSSESFSDERRIVSLIPSNTEILHAMDMNDEIVGITTVDTYPEALAENPDVEKIDAFEFDIEQLLALEPTHILSHESSRAMHESVLEQFETETGAEVFYVRETETVDGIPETIMDIGKFIGETDKAEETAEDLEKDIDLITENMSGEETYDVFIQISRSPEFYTTGDNTFLNDVVEKVNLENTFGDLEGFTSVSMENVIERNPDYIISVSGVDTDGLNEEVAQFPGIENMTIESEDRQCAVDPDLVTRPGPRITEGMMAISECLTR</sequence>
<feature type="compositionally biased region" description="Polar residues" evidence="3">
    <location>
        <begin position="52"/>
        <end position="61"/>
    </location>
</feature>
<keyword evidence="2 4" id="KW-0732">Signal</keyword>